<organism evidence="1 2">
    <name type="scientific">Microcystis aeruginosa NIES-2521</name>
    <dbReference type="NCBI Taxonomy" id="2303983"/>
    <lineage>
        <taxon>Bacteria</taxon>
        <taxon>Bacillati</taxon>
        <taxon>Cyanobacteriota</taxon>
        <taxon>Cyanophyceae</taxon>
        <taxon>Oscillatoriophycideae</taxon>
        <taxon>Chroococcales</taxon>
        <taxon>Microcystaceae</taxon>
        <taxon>Microcystis</taxon>
    </lineage>
</organism>
<protein>
    <submittedName>
        <fullName evidence="1">Uncharacterized protein</fullName>
    </submittedName>
</protein>
<comment type="caution">
    <text evidence="1">The sequence shown here is derived from an EMBL/GenBank/DDBJ whole genome shotgun (WGS) entry which is preliminary data.</text>
</comment>
<proteinExistence type="predicted"/>
<dbReference type="EMBL" id="BHVQ01000017">
    <property type="protein sequence ID" value="GCA79781.1"/>
    <property type="molecule type" value="Genomic_DNA"/>
</dbReference>
<dbReference type="AlphaFoldDB" id="A0A5A5S2Z7"/>
<evidence type="ECO:0000313" key="1">
    <source>
        <dbReference type="EMBL" id="GCA79781.1"/>
    </source>
</evidence>
<gene>
    <name evidence="1" type="ORF">MiTs_01777</name>
</gene>
<evidence type="ECO:0000313" key="2">
    <source>
        <dbReference type="Proteomes" id="UP000324689"/>
    </source>
</evidence>
<dbReference type="RefSeq" id="WP_262382359.1">
    <property type="nucleotide sequence ID" value="NZ_BHVQ01000017.1"/>
</dbReference>
<name>A0A5A5S2Z7_MICAE</name>
<dbReference type="Proteomes" id="UP000324689">
    <property type="component" value="Unassembled WGS sequence"/>
</dbReference>
<accession>A0A5A5S2Z7</accession>
<reference evidence="1 2" key="1">
    <citation type="submission" date="2018-09" db="EMBL/GenBank/DDBJ databases">
        <title>Evolutionary history of phycoerythrin pigmentation in the water bloom-forming cyanobacterium Microcystis aeruginosa.</title>
        <authorList>
            <person name="Tanabe Y."/>
            <person name="Tanabe Y."/>
            <person name="Yamaguchi H."/>
        </authorList>
    </citation>
    <scope>NUCLEOTIDE SEQUENCE [LARGE SCALE GENOMIC DNA]</scope>
    <source>
        <strain evidence="1 2">NIES-2521</strain>
    </source>
</reference>
<sequence length="41" mass="4945">MYPNYTRRSIILSQELRAKLISCYPQSQEKEEVLMKMISEH</sequence>